<dbReference type="AlphaFoldDB" id="A0A1Y1IXI7"/>
<keyword evidence="2" id="KW-1185">Reference proteome</keyword>
<protein>
    <recommendedName>
        <fullName evidence="3">Replication factor A C-terminal domain-containing protein</fullName>
    </recommendedName>
</protein>
<evidence type="ECO:0008006" key="3">
    <source>
        <dbReference type="Google" id="ProtNLM"/>
    </source>
</evidence>
<organism evidence="1 2">
    <name type="scientific">Klebsormidium nitens</name>
    <name type="common">Green alga</name>
    <name type="synonym">Ulothrix nitens</name>
    <dbReference type="NCBI Taxonomy" id="105231"/>
    <lineage>
        <taxon>Eukaryota</taxon>
        <taxon>Viridiplantae</taxon>
        <taxon>Streptophyta</taxon>
        <taxon>Klebsormidiophyceae</taxon>
        <taxon>Klebsormidiales</taxon>
        <taxon>Klebsormidiaceae</taxon>
        <taxon>Klebsormidium</taxon>
    </lineage>
</organism>
<name>A0A1Y1IXI7_KLENI</name>
<reference evidence="1 2" key="1">
    <citation type="journal article" date="2014" name="Nat. Commun.">
        <title>Klebsormidium flaccidum genome reveals primary factors for plant terrestrial adaptation.</title>
        <authorList>
            <person name="Hori K."/>
            <person name="Maruyama F."/>
            <person name="Fujisawa T."/>
            <person name="Togashi T."/>
            <person name="Yamamoto N."/>
            <person name="Seo M."/>
            <person name="Sato S."/>
            <person name="Yamada T."/>
            <person name="Mori H."/>
            <person name="Tajima N."/>
            <person name="Moriyama T."/>
            <person name="Ikeuchi M."/>
            <person name="Watanabe M."/>
            <person name="Wada H."/>
            <person name="Kobayashi K."/>
            <person name="Saito M."/>
            <person name="Masuda T."/>
            <person name="Sasaki-Sekimoto Y."/>
            <person name="Mashiguchi K."/>
            <person name="Awai K."/>
            <person name="Shimojima M."/>
            <person name="Masuda S."/>
            <person name="Iwai M."/>
            <person name="Nobusawa T."/>
            <person name="Narise T."/>
            <person name="Kondo S."/>
            <person name="Saito H."/>
            <person name="Sato R."/>
            <person name="Murakawa M."/>
            <person name="Ihara Y."/>
            <person name="Oshima-Yamada Y."/>
            <person name="Ohtaka K."/>
            <person name="Satoh M."/>
            <person name="Sonobe K."/>
            <person name="Ishii M."/>
            <person name="Ohtani R."/>
            <person name="Kanamori-Sato M."/>
            <person name="Honoki R."/>
            <person name="Miyazaki D."/>
            <person name="Mochizuki H."/>
            <person name="Umetsu J."/>
            <person name="Higashi K."/>
            <person name="Shibata D."/>
            <person name="Kamiya Y."/>
            <person name="Sato N."/>
            <person name="Nakamura Y."/>
            <person name="Tabata S."/>
            <person name="Ida S."/>
            <person name="Kurokawa K."/>
            <person name="Ohta H."/>
        </authorList>
    </citation>
    <scope>NUCLEOTIDE SEQUENCE [LARGE SCALE GENOMIC DNA]</scope>
    <source>
        <strain evidence="1 2">NIES-2285</strain>
    </source>
</reference>
<dbReference type="Proteomes" id="UP000054558">
    <property type="component" value="Unassembled WGS sequence"/>
</dbReference>
<evidence type="ECO:0000313" key="1">
    <source>
        <dbReference type="EMBL" id="GAQ93626.1"/>
    </source>
</evidence>
<evidence type="ECO:0000313" key="2">
    <source>
        <dbReference type="Proteomes" id="UP000054558"/>
    </source>
</evidence>
<sequence length="230" mass="25340">MAHLPTLKRLKARGDVITITGVQYDADQGCSSTRNTTITTSDTPAASIAGIGLTYKTSSDDKIMPWSRVIQTLAGNKWTTVTLLASFLNFTRVDSIVYACYDCDGPASRNPVTRELFCDQGCKPGPLDDACVEVTVTADVRIDAGPDTMSMKIWPNEFALVIGTHIESFCVKPPAEQLENLNTRLKNRSFAMHVRIRENPNTRFSQFQANVIGLDLPPQSGFFSKKCKIE</sequence>
<accession>A0A1Y1IXI7</accession>
<gene>
    <name evidence="1" type="ORF">KFL_017270010</name>
</gene>
<proteinExistence type="predicted"/>
<dbReference type="EMBL" id="DF238676">
    <property type="protein sequence ID" value="GAQ93626.1"/>
    <property type="molecule type" value="Genomic_DNA"/>
</dbReference>